<organism evidence="3">
    <name type="scientific">Anisakis simplex</name>
    <name type="common">Herring worm</name>
    <dbReference type="NCBI Taxonomy" id="6269"/>
    <lineage>
        <taxon>Eukaryota</taxon>
        <taxon>Metazoa</taxon>
        <taxon>Ecdysozoa</taxon>
        <taxon>Nematoda</taxon>
        <taxon>Chromadorea</taxon>
        <taxon>Rhabditida</taxon>
        <taxon>Spirurina</taxon>
        <taxon>Ascaridomorpha</taxon>
        <taxon>Ascaridoidea</taxon>
        <taxon>Anisakidae</taxon>
        <taxon>Anisakis</taxon>
        <taxon>Anisakis simplex complex</taxon>
    </lineage>
</organism>
<dbReference type="EMBL" id="UYRR01033077">
    <property type="protein sequence ID" value="VDK57743.1"/>
    <property type="molecule type" value="Genomic_DNA"/>
</dbReference>
<dbReference type="Proteomes" id="UP000267096">
    <property type="component" value="Unassembled WGS sequence"/>
</dbReference>
<dbReference type="InterPro" id="IPR011992">
    <property type="entry name" value="EF-hand-dom_pair"/>
</dbReference>
<evidence type="ECO:0000313" key="3">
    <source>
        <dbReference type="WBParaSite" id="ASIM_0001701401-mRNA-1"/>
    </source>
</evidence>
<accession>A0A0M3K7S3</accession>
<sequence>MLSFPQHLIRREEVICSYFRQFGSAPKWGSNRFLRSLYWACRGFQYWLCFYDDDIEVDVEDLLSNPFITQPPSLEQLQAVTGFQKEWIMFIYRNFKQHDKWLRYVSISAIRENPLVPQDLIMCLYELTQYSDLPADTPSSSSASYSSNTVEFVFRLMKPDHNGAVSLQAFTEYVQCVFNLNSTTSSNVSNAHAISQMHTSSQQLSPSDETRAKISPGIRNYALQQFKVSIPLVSH</sequence>
<dbReference type="Gene3D" id="1.10.238.10">
    <property type="entry name" value="EF-hand"/>
    <property type="match status" value="1"/>
</dbReference>
<dbReference type="SUPFAM" id="SSF47473">
    <property type="entry name" value="EF-hand"/>
    <property type="match status" value="1"/>
</dbReference>
<dbReference type="OrthoDB" id="5815468at2759"/>
<name>A0A0M3K7S3_ANISI</name>
<keyword evidence="2" id="KW-1185">Reference proteome</keyword>
<dbReference type="WBParaSite" id="ASIM_0001701401-mRNA-1">
    <property type="protein sequence ID" value="ASIM_0001701401-mRNA-1"/>
    <property type="gene ID" value="ASIM_0001701401"/>
</dbReference>
<gene>
    <name evidence="1" type="ORF">ASIM_LOCUS16421</name>
</gene>
<proteinExistence type="predicted"/>
<reference evidence="1 2" key="2">
    <citation type="submission" date="2018-11" db="EMBL/GenBank/DDBJ databases">
        <authorList>
            <consortium name="Pathogen Informatics"/>
        </authorList>
    </citation>
    <scope>NUCLEOTIDE SEQUENCE [LARGE SCALE GENOMIC DNA]</scope>
</reference>
<evidence type="ECO:0000313" key="2">
    <source>
        <dbReference type="Proteomes" id="UP000267096"/>
    </source>
</evidence>
<reference evidence="3" key="1">
    <citation type="submission" date="2017-02" db="UniProtKB">
        <authorList>
            <consortium name="WormBaseParasite"/>
        </authorList>
    </citation>
    <scope>IDENTIFICATION</scope>
</reference>
<evidence type="ECO:0000313" key="1">
    <source>
        <dbReference type="EMBL" id="VDK57743.1"/>
    </source>
</evidence>
<dbReference type="AlphaFoldDB" id="A0A0M3K7S3"/>
<protein>
    <submittedName>
        <fullName evidence="3">EF-hand_13 domain-containing protein</fullName>
    </submittedName>
</protein>